<sequence>MGRYDAILAKHNVVDVLPSGGTGTVDLSSNGNGNGKAATAGKAPTAGKASKPPAPAVASDVVLSSSESESEVDVAIRTARSRPLPTSSRTRTRPASGGVPGRRVPPLQRRLHALSISLKGPEWDDEEESVGAHGTPGQAAAAAASDRRSRADPPRILDLRRDAMRARMLRNKAAREQLEEQS</sequence>
<dbReference type="AlphaFoldDB" id="A0A830HST9"/>
<evidence type="ECO:0000313" key="2">
    <source>
        <dbReference type="EMBL" id="GHP09733.1"/>
    </source>
</evidence>
<evidence type="ECO:0000256" key="1">
    <source>
        <dbReference type="SAM" id="MobiDB-lite"/>
    </source>
</evidence>
<feature type="compositionally biased region" description="Low complexity" evidence="1">
    <location>
        <begin position="27"/>
        <end position="96"/>
    </location>
</feature>
<accession>A0A830HST9</accession>
<dbReference type="Proteomes" id="UP000660262">
    <property type="component" value="Unassembled WGS sequence"/>
</dbReference>
<proteinExistence type="predicted"/>
<organism evidence="2 3">
    <name type="scientific">Pycnococcus provasolii</name>
    <dbReference type="NCBI Taxonomy" id="41880"/>
    <lineage>
        <taxon>Eukaryota</taxon>
        <taxon>Viridiplantae</taxon>
        <taxon>Chlorophyta</taxon>
        <taxon>Pseudoscourfieldiophyceae</taxon>
        <taxon>Pseudoscourfieldiales</taxon>
        <taxon>Pycnococcaceae</taxon>
        <taxon>Pycnococcus</taxon>
    </lineage>
</organism>
<dbReference type="EMBL" id="BNJQ01000026">
    <property type="protein sequence ID" value="GHP09733.1"/>
    <property type="molecule type" value="Genomic_DNA"/>
</dbReference>
<keyword evidence="3" id="KW-1185">Reference proteome</keyword>
<gene>
    <name evidence="2" type="ORF">PPROV_000846800</name>
</gene>
<feature type="region of interest" description="Disordered" evidence="1">
    <location>
        <begin position="19"/>
        <end position="157"/>
    </location>
</feature>
<feature type="compositionally biased region" description="Basic and acidic residues" evidence="1">
    <location>
        <begin position="145"/>
        <end position="157"/>
    </location>
</feature>
<comment type="caution">
    <text evidence="2">The sequence shown here is derived from an EMBL/GenBank/DDBJ whole genome shotgun (WGS) entry which is preliminary data.</text>
</comment>
<name>A0A830HST9_9CHLO</name>
<reference evidence="2" key="1">
    <citation type="submission" date="2020-10" db="EMBL/GenBank/DDBJ databases">
        <title>Unveiling of a novel bifunctional photoreceptor, Dualchrome1, isolated from a cosmopolitan green alga.</title>
        <authorList>
            <person name="Suzuki S."/>
            <person name="Kawachi M."/>
        </authorList>
    </citation>
    <scope>NUCLEOTIDE SEQUENCE</scope>
    <source>
        <strain evidence="2">NIES 2893</strain>
    </source>
</reference>
<evidence type="ECO:0000313" key="3">
    <source>
        <dbReference type="Proteomes" id="UP000660262"/>
    </source>
</evidence>
<protein>
    <submittedName>
        <fullName evidence="2">Uncharacterized protein</fullName>
    </submittedName>
</protein>